<feature type="compositionally biased region" description="Polar residues" evidence="6">
    <location>
        <begin position="53"/>
        <end position="62"/>
    </location>
</feature>
<evidence type="ECO:0000256" key="4">
    <source>
        <dbReference type="ARBA" id="ARBA00023088"/>
    </source>
</evidence>
<feature type="coiled-coil region" evidence="5">
    <location>
        <begin position="1777"/>
        <end position="1804"/>
    </location>
</feature>
<protein>
    <submittedName>
        <fullName evidence="8">DUF1542 domain-containing protein</fullName>
    </submittedName>
</protein>
<feature type="region of interest" description="Disordered" evidence="6">
    <location>
        <begin position="2295"/>
        <end position="2320"/>
    </location>
</feature>
<dbReference type="Pfam" id="PF01468">
    <property type="entry name" value="GA"/>
    <property type="match status" value="4"/>
</dbReference>
<feature type="coiled-coil region" evidence="5">
    <location>
        <begin position="1842"/>
        <end position="1869"/>
    </location>
</feature>
<name>A0A7T1L8S3_STRSU</name>
<dbReference type="Proteomes" id="UP000594569">
    <property type="component" value="Chromosome"/>
</dbReference>
<dbReference type="EMBL" id="CP065430">
    <property type="protein sequence ID" value="QPO25839.1"/>
    <property type="molecule type" value="Genomic_DNA"/>
</dbReference>
<keyword evidence="1" id="KW-0134">Cell wall</keyword>
<evidence type="ECO:0000256" key="1">
    <source>
        <dbReference type="ARBA" id="ARBA00022512"/>
    </source>
</evidence>
<dbReference type="Pfam" id="PF00746">
    <property type="entry name" value="Gram_pos_anchor"/>
    <property type="match status" value="1"/>
</dbReference>
<evidence type="ECO:0000256" key="6">
    <source>
        <dbReference type="SAM" id="MobiDB-lite"/>
    </source>
</evidence>
<gene>
    <name evidence="8" type="ORF">I5V48_07490</name>
</gene>
<keyword evidence="5" id="KW-0175">Coiled coil</keyword>
<evidence type="ECO:0000256" key="3">
    <source>
        <dbReference type="ARBA" id="ARBA00022729"/>
    </source>
</evidence>
<dbReference type="InterPro" id="IPR044024">
    <property type="entry name" value="aRib"/>
</dbReference>
<dbReference type="NCBIfam" id="TIGR01167">
    <property type="entry name" value="LPXTG_anchor"/>
    <property type="match status" value="1"/>
</dbReference>
<dbReference type="InterPro" id="IPR005877">
    <property type="entry name" value="YSIRK_signal_dom"/>
</dbReference>
<feature type="compositionally biased region" description="Polar residues" evidence="6">
    <location>
        <begin position="110"/>
        <end position="135"/>
    </location>
</feature>
<evidence type="ECO:0000256" key="5">
    <source>
        <dbReference type="SAM" id="Coils"/>
    </source>
</evidence>
<feature type="coiled-coil region" evidence="5">
    <location>
        <begin position="1972"/>
        <end position="1999"/>
    </location>
</feature>
<dbReference type="InterPro" id="IPR011439">
    <property type="entry name" value="DUF1542"/>
</dbReference>
<dbReference type="InterPro" id="IPR019931">
    <property type="entry name" value="LPXTG_anchor"/>
</dbReference>
<organism evidence="8 9">
    <name type="scientific">Streptococcus suis</name>
    <dbReference type="NCBI Taxonomy" id="1307"/>
    <lineage>
        <taxon>Bacteria</taxon>
        <taxon>Bacillati</taxon>
        <taxon>Bacillota</taxon>
        <taxon>Bacilli</taxon>
        <taxon>Lactobacillales</taxon>
        <taxon>Streptococcaceae</taxon>
        <taxon>Streptococcus</taxon>
    </lineage>
</organism>
<dbReference type="PROSITE" id="PS50847">
    <property type="entry name" value="GRAM_POS_ANCHORING"/>
    <property type="match status" value="1"/>
</dbReference>
<reference evidence="8 9" key="1">
    <citation type="submission" date="2020-12" db="EMBL/GenBank/DDBJ databases">
        <title>Nonconservative transfer and diversity of a new family of integrative and conjugative elements associated with antibiotic resistance in zoonotic pathogen Streptococcus suis.</title>
        <authorList>
            <person name="Huang J."/>
        </authorList>
    </citation>
    <scope>NUCLEOTIDE SEQUENCE [LARGE SCALE GENOMIC DNA]</scope>
    <source>
        <strain evidence="8 9">YZDH1</strain>
    </source>
</reference>
<feature type="coiled-coil region" evidence="5">
    <location>
        <begin position="1421"/>
        <end position="1473"/>
    </location>
</feature>
<dbReference type="Pfam" id="PF18938">
    <property type="entry name" value="aRib"/>
    <property type="match status" value="3"/>
</dbReference>
<evidence type="ECO:0000313" key="9">
    <source>
        <dbReference type="Proteomes" id="UP000594569"/>
    </source>
</evidence>
<feature type="region of interest" description="Disordered" evidence="6">
    <location>
        <begin position="47"/>
        <end position="137"/>
    </location>
</feature>
<evidence type="ECO:0000259" key="7">
    <source>
        <dbReference type="PROSITE" id="PS50847"/>
    </source>
</evidence>
<keyword evidence="4" id="KW-0572">Peptidoglycan-anchor</keyword>
<evidence type="ECO:0000313" key="8">
    <source>
        <dbReference type="EMBL" id="QPO25839.1"/>
    </source>
</evidence>
<keyword evidence="2" id="KW-0964">Secreted</keyword>
<accession>A0A7T1L8S3</accession>
<feature type="compositionally biased region" description="Polar residues" evidence="6">
    <location>
        <begin position="90"/>
        <end position="102"/>
    </location>
</feature>
<dbReference type="Pfam" id="PF07564">
    <property type="entry name" value="DUF1542"/>
    <property type="match status" value="9"/>
</dbReference>
<feature type="compositionally biased region" description="Polar residues" evidence="6">
    <location>
        <begin position="2297"/>
        <end position="2306"/>
    </location>
</feature>
<dbReference type="Gene3D" id="3.10.20.890">
    <property type="match status" value="3"/>
</dbReference>
<feature type="compositionally biased region" description="Low complexity" evidence="6">
    <location>
        <begin position="67"/>
        <end position="89"/>
    </location>
</feature>
<proteinExistence type="predicted"/>
<feature type="coiled-coil region" evidence="5">
    <location>
        <begin position="1009"/>
        <end position="1072"/>
    </location>
</feature>
<dbReference type="NCBIfam" id="TIGR01168">
    <property type="entry name" value="YSIRK_signal"/>
    <property type="match status" value="1"/>
</dbReference>
<feature type="domain" description="Gram-positive cocci surface proteins LPxTG" evidence="7">
    <location>
        <begin position="2314"/>
        <end position="2350"/>
    </location>
</feature>
<sequence length="2350" mass="245997">MNRSKKKSFDWYGMRQRFSIRKYHIGAASVLLGMTLVLSAGTIVSAETGVNGDGTSNEQTLPVNDAGTSDGTNSTTQQQSDNQGNTSSGVQTGNTTNSTANVQPADDKGSASSQPVGTSRSANTGTQGDGTTNPTVAEPIMIIPSSASEKAPKGYVTVTFVGHKYTRGFTLGNQTDSSVKVFVKNGVTWGTLLDDPAWQWPTVKTDPGDTVVGWAVNASSTNDTYNSGNAFVRDKYRDEVVTDTSLYPNVVYEVEDVKTQNPTKQDFLGLYGPDEHNKWIFITFDAGKGQLKGPKTYKMVAVSNNLKTIDFSNSLFTKKVESPTLQGHTFVRWQTQDGKVLPKSGTITTETTYEALYLAHPQNQVAVFDSKKLTDSEKEQVKKNILDANPDLSTGVAQVIKAIDISDTGEATVTFDDKVVTVPSATLTNEDKDAAKSNAKAEIEKEATEKSDAINASNLTEEEKRARLTEVRDAQDRANIAIDKATTTEDLTKAISDGTAAIKAVSTTSTIKTKAKQALEEAYNAEKAEIENSVLTADEKAIKQAELTKAKENAIKAVDDAETDSAVEETLTNGKAAIESTYTAIIKIPSSASETAPQGYVTVTFVGHKYTRGFTLGNQTDSSVKVFVKNGVTWGTLLDDPAWQWPTVKTDEGDTVVGWGSHTNYSASVAFVYDKMKDQVVRNTQLWPNVVYEVEDVHSTIDAYLKQYGADEQDKWLFVTFDAGQGATLKGTTNQSKSVAVYYQNIGYDNSLFTKKVVNGVLANHTFVRWQTADGKVLPTSGTITSTEVYNALYLAHPTDKTTVFDANKLTETEKDSLKQAISNANPTSANLIQSITVSDTGEATVTYNDGTVVTVPATALIFEDKEPARNLAKEEIDDKLAEEKAAIEAKRDAAIAEINNTPGLTDDQKDAAKKAVTETAGKALTDLDTAADDAKKAIDTKTTAADFNDAKTAGEKALDDATATGEAAIELTKEKELAKADVDNQAKAAIEAIKNNPNLNEDEQAPYIQAVENATKEQKAAIDAAKDTAGITAAVNAAEKVNEEQQLAAAKEDAKDKIAEEAAAAKDAIDNNPNLSKEEKQTFKDAVDDAAKTANGEIDKATTPADAQTAEDNGVKAIDAKELDAAKQDAKNKIAKDLATVEAAIDANSNLSQDEKDAAKLAAQAKAAEAVANIEKATTPEAAQTLEDAAVKDLANIEIKAAYDDAVKAIEAADNLSTAAKTQALEDLKKARQAAEEAIKTASTADEVAKGALDGLKSLAKVEAKAAADDAKVAIAQNSNLTDAEKKVYTDAIDEALKDTETKIDDATDADTVDAETVLAQKDIAKQEVAAATADAVKGIEANTNLTDAEKDEYKATVTKAAETAEQAITDATTAADIQSKTFDATQDVAKEEVKADAADAIAGIKANDNLSDTAKEEAIAAIEEARDTTLENIENAKTAADVDAATLDAEKANAKAEIKAAAEDAKKAIDENANLPESEKTALKLAIDAEVAATNLEIDNAKTAEEIDAATLATEKSIAKAEVKAAAEDALQAIDENANLTDDEKAAAKADVYVELSKAEKAINKATTADAIDNATLVGEKAFATAELEAAEDAKKAIDANTHLTDDQKQAAKDAVDAELAKAKEAVVAAKTAEEVDAATLAGEKAVAKEEVKAAADDAKKAIDANSNLTDDEKVAAKAAVDAEVAKANEAIDKAATADAVDAATLVGEKAVAKEELKAAADDAKKAIDANANLTPEEKQAAKDAVDAEVAKANDAIDAATKADEVDTATLAGEKAVAKEELKAAAEDAKAAIDANDNLTDAEKQAAKDAVDAEVAKANDAIDAATKADEVDTATLAGEKAVAKEELKAAADDAKKAIDANDNLTDAEKQAAKDAVDAEVAKANEAIDKAATADAVDAATLVGEKAVAKEELKAAAEDAKAAIDANDNLTPEEKAAAKAAVDTEVAKANEAIDAATKADEVETATLAGEKAVAKEELKAAAEDAKKAIDANDNLTDAEKQAAKDAVDASAAAANKAIDGSTSSVEVQAAKDKGNAAIAENVLDAAKQGAKNKLMEEADKAKAAIDANPNLTPEEKAAAKAEIDKAVEEAIIAINGAGTHHALGEIKLPLSALIKPVVTVTPVLDPNNLTEEEIARIKALLEENNTFPEGTEIIVSKDASVSIKYPDGTIDLVLPAEIVKQADTTAPAITDDAKGNIVVAPTKEAVEFVVTYVDNNGKAQLVIVTKGADGKWTTTAKAVIVDPVTGQVIIPGSAIKPGTVVTAYSKDMAGNVSDLNSAEVEAVDANNPAAGVKVKSVTSTSNANKSTKKAKQLPNTGEKATSATSLGLAVLGMGLALFAAKRKKDEEEA</sequence>
<feature type="coiled-coil region" evidence="5">
    <location>
        <begin position="1219"/>
        <end position="1246"/>
    </location>
</feature>
<dbReference type="Pfam" id="PF04650">
    <property type="entry name" value="YSIRK_signal"/>
    <property type="match status" value="1"/>
</dbReference>
<keyword evidence="3" id="KW-0732">Signal</keyword>
<dbReference type="InterPro" id="IPR002988">
    <property type="entry name" value="GA_module"/>
</dbReference>
<dbReference type="RefSeq" id="WP_197315011.1">
    <property type="nucleotide sequence ID" value="NZ_CP065430.1"/>
</dbReference>
<evidence type="ECO:0000256" key="2">
    <source>
        <dbReference type="ARBA" id="ARBA00022525"/>
    </source>
</evidence>